<dbReference type="RefSeq" id="WP_155083587.1">
    <property type="nucleotide sequence ID" value="NZ_WMIA01000007.1"/>
</dbReference>
<dbReference type="InterPro" id="IPR028098">
    <property type="entry name" value="Glyco_trans_4-like_N"/>
</dbReference>
<evidence type="ECO:0000259" key="1">
    <source>
        <dbReference type="Pfam" id="PF13439"/>
    </source>
</evidence>
<dbReference type="CDD" id="cd03801">
    <property type="entry name" value="GT4_PimA-like"/>
    <property type="match status" value="1"/>
</dbReference>
<gene>
    <name evidence="2" type="ORF">GGC33_07195</name>
</gene>
<dbReference type="Pfam" id="PF13692">
    <property type="entry name" value="Glyco_trans_1_4"/>
    <property type="match status" value="1"/>
</dbReference>
<protein>
    <submittedName>
        <fullName evidence="2">Glycosyltransferase</fullName>
    </submittedName>
</protein>
<dbReference type="GO" id="GO:0016740">
    <property type="term" value="F:transferase activity"/>
    <property type="evidence" value="ECO:0007669"/>
    <property type="project" value="UniProtKB-KW"/>
</dbReference>
<dbReference type="SUPFAM" id="SSF53756">
    <property type="entry name" value="UDP-Glycosyltransferase/glycogen phosphorylase"/>
    <property type="match status" value="1"/>
</dbReference>
<accession>A0A844GRW6</accession>
<keyword evidence="2" id="KW-0808">Transferase</keyword>
<dbReference type="Gene3D" id="3.40.50.2000">
    <property type="entry name" value="Glycogen Phosphorylase B"/>
    <property type="match status" value="2"/>
</dbReference>
<reference evidence="2 3" key="1">
    <citation type="submission" date="2019-11" db="EMBL/GenBank/DDBJ databases">
        <title>Isolation of a new High Light Tolerant Cyanobacteria.</title>
        <authorList>
            <person name="Dobson Z."/>
            <person name="Vaughn N."/>
            <person name="Vaughn M."/>
            <person name="Fromme P."/>
            <person name="Mazor Y."/>
        </authorList>
    </citation>
    <scope>NUCLEOTIDE SEQUENCE [LARGE SCALE GENOMIC DNA]</scope>
    <source>
        <strain evidence="2 3">0216</strain>
    </source>
</reference>
<evidence type="ECO:0000313" key="2">
    <source>
        <dbReference type="EMBL" id="MTF38710.1"/>
    </source>
</evidence>
<feature type="domain" description="Glycosyltransferase subfamily 4-like N-terminal" evidence="1">
    <location>
        <begin position="19"/>
        <end position="188"/>
    </location>
</feature>
<proteinExistence type="predicted"/>
<dbReference type="Proteomes" id="UP000437131">
    <property type="component" value="Unassembled WGS sequence"/>
</dbReference>
<evidence type="ECO:0000313" key="3">
    <source>
        <dbReference type="Proteomes" id="UP000437131"/>
    </source>
</evidence>
<comment type="caution">
    <text evidence="2">The sequence shown here is derived from an EMBL/GenBank/DDBJ whole genome shotgun (WGS) entry which is preliminary data.</text>
</comment>
<dbReference type="Pfam" id="PF13439">
    <property type="entry name" value="Glyco_transf_4"/>
    <property type="match status" value="1"/>
</dbReference>
<organism evidence="2 3">
    <name type="scientific">Cyanobacterium aponinum 0216</name>
    <dbReference type="NCBI Taxonomy" id="2676140"/>
    <lineage>
        <taxon>Bacteria</taxon>
        <taxon>Bacillati</taxon>
        <taxon>Cyanobacteriota</taxon>
        <taxon>Cyanophyceae</taxon>
        <taxon>Oscillatoriophycideae</taxon>
        <taxon>Chroococcales</taxon>
        <taxon>Geminocystaceae</taxon>
        <taxon>Cyanobacterium</taxon>
    </lineage>
</organism>
<dbReference type="AlphaFoldDB" id="A0A844GRW6"/>
<dbReference type="PANTHER" id="PTHR12526:SF622">
    <property type="entry name" value="GLYCOSYLTRANSFERASE (GROUP I)"/>
    <property type="match status" value="1"/>
</dbReference>
<dbReference type="EMBL" id="WMIA01000007">
    <property type="protein sequence ID" value="MTF38710.1"/>
    <property type="molecule type" value="Genomic_DNA"/>
</dbReference>
<dbReference type="PANTHER" id="PTHR12526">
    <property type="entry name" value="GLYCOSYLTRANSFERASE"/>
    <property type="match status" value="1"/>
</dbReference>
<sequence length="394" mass="44175">MKVAYVCADVGIPVFGQKGCAIHVQEIIRSFLAKNIEISLFTPRLGEKKPCDFEKINIYPLPPIPKVEKGEREKIALSINSDLDSLLTLTQPFDFIYERYSLWSYAGVEFAQKRGIPSILEVNAPLIIEQDRHRGLVHRQEAEKIAQRVFESATVIIAVSKEIKSYVSQYVSNPEKITVIPNGVNAQRFSDDVIKNSHKESNYRFTVGFVGSLKPWHGLPILIDSFARFNRDYPESRLLIVGDGTEKDFLVENVEQRQLQSAVQFVGAVSPDMIPYWLGKMDVGVAPYPSLDNFYFSPLKVYEYMAAGLPVIASNIGQIKELIEDGIDGLLCEAGDSLALTNALIILARSHLLRDKLGTSARAKILSHYTWDKVADKILACVEQSRLRIKEGNS</sequence>
<name>A0A844GRW6_9CHRO</name>